<feature type="region of interest" description="Disordered" evidence="1">
    <location>
        <begin position="160"/>
        <end position="191"/>
    </location>
</feature>
<dbReference type="Proteomes" id="UP000719412">
    <property type="component" value="Unassembled WGS sequence"/>
</dbReference>
<comment type="caution">
    <text evidence="2">The sequence shown here is derived from an EMBL/GenBank/DDBJ whole genome shotgun (WGS) entry which is preliminary data.</text>
</comment>
<reference evidence="2" key="1">
    <citation type="journal article" date="2020" name="J Insects Food Feed">
        <title>The yellow mealworm (Tenebrio molitor) genome: a resource for the emerging insects as food and feed industry.</title>
        <authorList>
            <person name="Eriksson T."/>
            <person name="Andere A."/>
            <person name="Kelstrup H."/>
            <person name="Emery V."/>
            <person name="Picard C."/>
        </authorList>
    </citation>
    <scope>NUCLEOTIDE SEQUENCE</scope>
    <source>
        <strain evidence="2">Stoneville</strain>
        <tissue evidence="2">Whole head</tissue>
    </source>
</reference>
<gene>
    <name evidence="2" type="ORF">GEV33_012874</name>
</gene>
<sequence length="191" mass="20822">MPILVAGSSFTIPYMVVRQETSLSGHVDSNIEHASRIYFGSRRHIKTARKTHPELVISPERAPRLSDRVGGAYPADAKCMQLLLRDAGRAISTGRANLYARASLLARIITAEDGRRPASCFASQECNHGRLVTGTAEVPESAGRRRSPLAGVVDRGRSRYVKSPQVPCSTPESTTPQTVRNAQHKSTQSMI</sequence>
<name>A0A8J6LEI3_TENMO</name>
<dbReference type="EMBL" id="JABDTM020027827">
    <property type="protein sequence ID" value="KAH0809916.1"/>
    <property type="molecule type" value="Genomic_DNA"/>
</dbReference>
<evidence type="ECO:0000313" key="3">
    <source>
        <dbReference type="Proteomes" id="UP000719412"/>
    </source>
</evidence>
<protein>
    <submittedName>
        <fullName evidence="2">Uncharacterized protein</fullName>
    </submittedName>
</protein>
<feature type="compositionally biased region" description="Polar residues" evidence="1">
    <location>
        <begin position="166"/>
        <end position="191"/>
    </location>
</feature>
<reference evidence="2" key="2">
    <citation type="submission" date="2021-08" db="EMBL/GenBank/DDBJ databases">
        <authorList>
            <person name="Eriksson T."/>
        </authorList>
    </citation>
    <scope>NUCLEOTIDE SEQUENCE</scope>
    <source>
        <strain evidence="2">Stoneville</strain>
        <tissue evidence="2">Whole head</tissue>
    </source>
</reference>
<keyword evidence="3" id="KW-1185">Reference proteome</keyword>
<dbReference type="AlphaFoldDB" id="A0A8J6LEI3"/>
<proteinExistence type="predicted"/>
<evidence type="ECO:0000313" key="2">
    <source>
        <dbReference type="EMBL" id="KAH0809916.1"/>
    </source>
</evidence>
<evidence type="ECO:0000256" key="1">
    <source>
        <dbReference type="SAM" id="MobiDB-lite"/>
    </source>
</evidence>
<accession>A0A8J6LEI3</accession>
<organism evidence="2 3">
    <name type="scientific">Tenebrio molitor</name>
    <name type="common">Yellow mealworm beetle</name>
    <dbReference type="NCBI Taxonomy" id="7067"/>
    <lineage>
        <taxon>Eukaryota</taxon>
        <taxon>Metazoa</taxon>
        <taxon>Ecdysozoa</taxon>
        <taxon>Arthropoda</taxon>
        <taxon>Hexapoda</taxon>
        <taxon>Insecta</taxon>
        <taxon>Pterygota</taxon>
        <taxon>Neoptera</taxon>
        <taxon>Endopterygota</taxon>
        <taxon>Coleoptera</taxon>
        <taxon>Polyphaga</taxon>
        <taxon>Cucujiformia</taxon>
        <taxon>Tenebrionidae</taxon>
        <taxon>Tenebrio</taxon>
    </lineage>
</organism>